<dbReference type="InterPro" id="IPR011990">
    <property type="entry name" value="TPR-like_helical_dom_sf"/>
</dbReference>
<dbReference type="EMBL" id="CP042436">
    <property type="protein sequence ID" value="QEC62150.1"/>
    <property type="molecule type" value="Genomic_DNA"/>
</dbReference>
<evidence type="ECO:0000313" key="6">
    <source>
        <dbReference type="Proteomes" id="UP000321479"/>
    </source>
</evidence>
<feature type="domain" description="CHAT" evidence="4">
    <location>
        <begin position="615"/>
        <end position="893"/>
    </location>
</feature>
<proteinExistence type="predicted"/>
<keyword evidence="1" id="KW-0802">TPR repeat</keyword>
<keyword evidence="2" id="KW-0472">Membrane</keyword>
<feature type="chain" id="PRO_5023038724" evidence="3">
    <location>
        <begin position="24"/>
        <end position="929"/>
    </location>
</feature>
<dbReference type="PROSITE" id="PS50005">
    <property type="entry name" value="TPR"/>
    <property type="match status" value="1"/>
</dbReference>
<evidence type="ECO:0000256" key="2">
    <source>
        <dbReference type="SAM" id="Phobius"/>
    </source>
</evidence>
<keyword evidence="2" id="KW-0812">Transmembrane</keyword>
<feature type="signal peptide" evidence="3">
    <location>
        <begin position="1"/>
        <end position="23"/>
    </location>
</feature>
<dbReference type="RefSeq" id="WP_147030727.1">
    <property type="nucleotide sequence ID" value="NZ_CP042436.1"/>
</dbReference>
<dbReference type="PANTHER" id="PTHR10098">
    <property type="entry name" value="RAPSYN-RELATED"/>
    <property type="match status" value="1"/>
</dbReference>
<dbReference type="KEGG" id="mgin:FRZ54_05980"/>
<reference evidence="5 6" key="1">
    <citation type="journal article" date="2017" name="Curr. Microbiol.">
        <title>Mucilaginibacter ginsenosidivorans sp. nov., Isolated from Soil of Ginseng Field.</title>
        <authorList>
            <person name="Kim M.M."/>
            <person name="Siddiqi M.Z."/>
            <person name="Im W.T."/>
        </authorList>
    </citation>
    <scope>NUCLEOTIDE SEQUENCE [LARGE SCALE GENOMIC DNA]</scope>
    <source>
        <strain evidence="5 6">Gsoil 3017</strain>
    </source>
</reference>
<protein>
    <submittedName>
        <fullName evidence="5">CHAT domain-containing protein</fullName>
    </submittedName>
</protein>
<dbReference type="SUPFAM" id="SSF48452">
    <property type="entry name" value="TPR-like"/>
    <property type="match status" value="1"/>
</dbReference>
<gene>
    <name evidence="5" type="ORF">FRZ54_05980</name>
</gene>
<dbReference type="AlphaFoldDB" id="A0A5B8USS5"/>
<keyword evidence="6" id="KW-1185">Reference proteome</keyword>
<evidence type="ECO:0000256" key="1">
    <source>
        <dbReference type="PROSITE-ProRule" id="PRU00339"/>
    </source>
</evidence>
<dbReference type="OrthoDB" id="9771112at2"/>
<keyword evidence="3" id="KW-0732">Signal</keyword>
<sequence length="929" mass="105399">MCWDRLFRLLVALIVLFASSALAQRPPTPDYKRSFALAEKLSNAEHPTDETDRQALDAYIKAVNILNRTQADPIFLFKASVSTGAFLQVLGRYKESIPYFRNAFLVKLGFKNAPDSIMFRPLVYCGNSYYELDMLDSARNLYKKAENIAELYPKVSELERLYNTLGVIAYSTGNYSKSITYYQKAISTLTSRSHYDRTFLVYYKTNLASAYRKLKNYDGALSTYMALLQYHVETDKLMHNIGSLYLAMQKPAIALSYLSKVAYDDQRKLNDIGRAYYLLKDYAPADSFFKKASAWNVKQNGSHKNSDHGITLKYWGDVYLQKDQPLQALFYYQHAINYLQINFNSTDIYVNPTEFNSAFNSVELLEALLAKATAFKALYDQDKKIRDLDASLNTYLAFYKLADHIERFYDTDDARELINDKKYESHQLPIEICLQLLKLTNEKKYLYHAFFLDEENKANLLMLNLQGSRYRSAGRIPKQLLEQETLLKENITHESLKARNITDSTTLLSAQKQINDYSIRLIKVQEKIGAADHLNKMRPESGELSINELQKIIPPHNAVLSYHLSNTGLLCFVITADKFDFFATKTGPSFTPLIRNIYLNAQARSSNTNRKINDAGNALYKLLIAPAKAALADVENITVIPDDELNYLPFELLADDEGNSLISRYAVTYNYSCALLQNNRGQLKKNASELSMAPFTEKIAPGSSAPAGEWAQLPYSKQETEQLKGTSFIGQSATKQQFLRSAPNFNIIHLATHAYANDNDPNRSFIAFYPSKPDSVLQYKLYIPEIYNLRLDKTRLIVLSACESGTGELMRGEGLISLSRAFSYSGCYNIVTSMWKADDASTAYISSKMHRYLQKGYTIASALRQAKLDYLNDGSIPNAKKTPGYWAQLRLVGGFEETKAPNGIFIWVLIGFFLVASLVVVKKSRSTNL</sequence>
<dbReference type="InterPro" id="IPR019734">
    <property type="entry name" value="TPR_rpt"/>
</dbReference>
<dbReference type="Pfam" id="PF13181">
    <property type="entry name" value="TPR_8"/>
    <property type="match status" value="1"/>
</dbReference>
<dbReference type="Pfam" id="PF12770">
    <property type="entry name" value="CHAT"/>
    <property type="match status" value="1"/>
</dbReference>
<dbReference type="InterPro" id="IPR024983">
    <property type="entry name" value="CHAT_dom"/>
</dbReference>
<name>A0A5B8USS5_9SPHI</name>
<dbReference type="Proteomes" id="UP000321479">
    <property type="component" value="Chromosome"/>
</dbReference>
<organism evidence="5 6">
    <name type="scientific">Mucilaginibacter ginsenosidivorans</name>
    <dbReference type="NCBI Taxonomy" id="398053"/>
    <lineage>
        <taxon>Bacteria</taxon>
        <taxon>Pseudomonadati</taxon>
        <taxon>Bacteroidota</taxon>
        <taxon>Sphingobacteriia</taxon>
        <taxon>Sphingobacteriales</taxon>
        <taxon>Sphingobacteriaceae</taxon>
        <taxon>Mucilaginibacter</taxon>
    </lineage>
</organism>
<feature type="repeat" description="TPR" evidence="1">
    <location>
        <begin position="159"/>
        <end position="192"/>
    </location>
</feature>
<dbReference type="SMART" id="SM00028">
    <property type="entry name" value="TPR"/>
    <property type="match status" value="6"/>
</dbReference>
<accession>A0A5B8USS5</accession>
<keyword evidence="2" id="KW-1133">Transmembrane helix</keyword>
<feature type="transmembrane region" description="Helical" evidence="2">
    <location>
        <begin position="904"/>
        <end position="921"/>
    </location>
</feature>
<evidence type="ECO:0000313" key="5">
    <source>
        <dbReference type="EMBL" id="QEC62150.1"/>
    </source>
</evidence>
<evidence type="ECO:0000259" key="4">
    <source>
        <dbReference type="Pfam" id="PF12770"/>
    </source>
</evidence>
<dbReference type="Gene3D" id="1.25.40.10">
    <property type="entry name" value="Tetratricopeptide repeat domain"/>
    <property type="match status" value="2"/>
</dbReference>
<evidence type="ECO:0000256" key="3">
    <source>
        <dbReference type="SAM" id="SignalP"/>
    </source>
</evidence>